<keyword evidence="12" id="KW-1185">Reference proteome</keyword>
<evidence type="ECO:0000313" key="12">
    <source>
        <dbReference type="Proteomes" id="UP000694844"/>
    </source>
</evidence>
<dbReference type="CDD" id="cd12959">
    <property type="entry name" value="MMACHC-like"/>
    <property type="match status" value="1"/>
</dbReference>
<reference evidence="13" key="1">
    <citation type="submission" date="2025-08" db="UniProtKB">
        <authorList>
            <consortium name="RefSeq"/>
        </authorList>
    </citation>
    <scope>IDENTIFICATION</scope>
    <source>
        <tissue evidence="13">Whole sample</tissue>
    </source>
</reference>
<dbReference type="PANTHER" id="PTHR31457:SF2">
    <property type="entry name" value="CYANOCOBALAMIN REDUCTASE _ ALKYLCOBALAMIN DEALKYLASE"/>
    <property type="match status" value="1"/>
</dbReference>
<name>A0A8B8BLY6_CRAVI</name>
<sequence>MIKVGWYNKCVEDKYKLPCHDDTLGVLVIGIPESEKAIIPFLKQLDWDNWKEDKNPLHECLIYHFDKVAQKFTEHDVEAIHQFEMPNGQAKILVQTVAHVSSGAYYYQKCDVTEQPWPADKKIYGVCYHPTYGEWISLDGVFIFKDVLCPDLPQQAPKDIFPNEKERVKLLNKFNSPVLIQ</sequence>
<evidence type="ECO:0000256" key="5">
    <source>
        <dbReference type="ARBA" id="ARBA00022490"/>
    </source>
</evidence>
<keyword evidence="5" id="KW-0963">Cytoplasm</keyword>
<comment type="similarity">
    <text evidence="4">Belongs to the MMACHC family.</text>
</comment>
<organism evidence="12 13">
    <name type="scientific">Crassostrea virginica</name>
    <name type="common">Eastern oyster</name>
    <dbReference type="NCBI Taxonomy" id="6565"/>
    <lineage>
        <taxon>Eukaryota</taxon>
        <taxon>Metazoa</taxon>
        <taxon>Spiralia</taxon>
        <taxon>Lophotrochozoa</taxon>
        <taxon>Mollusca</taxon>
        <taxon>Bivalvia</taxon>
        <taxon>Autobranchia</taxon>
        <taxon>Pteriomorphia</taxon>
        <taxon>Ostreida</taxon>
        <taxon>Ostreoidea</taxon>
        <taxon>Ostreidae</taxon>
        <taxon>Crassostrea</taxon>
    </lineage>
</organism>
<dbReference type="OrthoDB" id="409189at2759"/>
<proteinExistence type="inferred from homology"/>
<keyword evidence="9" id="KW-0521">NADP</keyword>
<dbReference type="GO" id="GO:0009235">
    <property type="term" value="P:cobalamin metabolic process"/>
    <property type="evidence" value="ECO:0007669"/>
    <property type="project" value="TreeGrafter"/>
</dbReference>
<evidence type="ECO:0000256" key="6">
    <source>
        <dbReference type="ARBA" id="ARBA00022630"/>
    </source>
</evidence>
<dbReference type="Pfam" id="PF16690">
    <property type="entry name" value="MMACHC"/>
    <property type="match status" value="1"/>
</dbReference>
<accession>A0A8B8BLY6</accession>
<comment type="cofactor">
    <cofactor evidence="2">
        <name>FAD</name>
        <dbReference type="ChEBI" id="CHEBI:57692"/>
    </cofactor>
</comment>
<evidence type="ECO:0000256" key="3">
    <source>
        <dbReference type="ARBA" id="ARBA00004496"/>
    </source>
</evidence>
<keyword evidence="10" id="KW-0560">Oxidoreductase</keyword>
<evidence type="ECO:0000256" key="7">
    <source>
        <dbReference type="ARBA" id="ARBA00022643"/>
    </source>
</evidence>
<evidence type="ECO:0000256" key="11">
    <source>
        <dbReference type="ARBA" id="ARBA00031313"/>
    </source>
</evidence>
<comment type="cofactor">
    <cofactor evidence="1">
        <name>FMN</name>
        <dbReference type="ChEBI" id="CHEBI:58210"/>
    </cofactor>
</comment>
<dbReference type="GO" id="GO:0032451">
    <property type="term" value="F:demethylase activity"/>
    <property type="evidence" value="ECO:0007669"/>
    <property type="project" value="TreeGrafter"/>
</dbReference>
<gene>
    <name evidence="13" type="primary">LOC111111573</name>
</gene>
<evidence type="ECO:0000256" key="2">
    <source>
        <dbReference type="ARBA" id="ARBA00001974"/>
    </source>
</evidence>
<dbReference type="Proteomes" id="UP000694844">
    <property type="component" value="Chromosome 9"/>
</dbReference>
<dbReference type="GeneID" id="111111573"/>
<dbReference type="AlphaFoldDB" id="A0A8B8BLY6"/>
<dbReference type="GO" id="GO:0005737">
    <property type="term" value="C:cytoplasm"/>
    <property type="evidence" value="ECO:0007669"/>
    <property type="project" value="UniProtKB-SubCell"/>
</dbReference>
<evidence type="ECO:0000256" key="4">
    <source>
        <dbReference type="ARBA" id="ARBA00007762"/>
    </source>
</evidence>
<keyword evidence="8" id="KW-0274">FAD</keyword>
<dbReference type="KEGG" id="cvn:111111573"/>
<evidence type="ECO:0000256" key="8">
    <source>
        <dbReference type="ARBA" id="ARBA00022827"/>
    </source>
</evidence>
<keyword evidence="6" id="KW-0285">Flavoprotein</keyword>
<evidence type="ECO:0000313" key="13">
    <source>
        <dbReference type="RefSeq" id="XP_022304338.1"/>
    </source>
</evidence>
<protein>
    <recommendedName>
        <fullName evidence="11">Cyanocobalamin reductase (cyanide-eliminating)</fullName>
    </recommendedName>
</protein>
<dbReference type="GO" id="GO:0033787">
    <property type="term" value="F:cyanocobalamin reductase (cyanide-eliminating) (NADP+) activity"/>
    <property type="evidence" value="ECO:0007669"/>
    <property type="project" value="TreeGrafter"/>
</dbReference>
<dbReference type="InterPro" id="IPR032037">
    <property type="entry name" value="MMACHC"/>
</dbReference>
<keyword evidence="7" id="KW-0288">FMN</keyword>
<dbReference type="PANTHER" id="PTHR31457">
    <property type="entry name" value="METHYLMALONIC ACIDURIA AND HOMOCYSTINURIA TYPE C PROTEIN"/>
    <property type="match status" value="1"/>
</dbReference>
<evidence type="ECO:0000256" key="1">
    <source>
        <dbReference type="ARBA" id="ARBA00001917"/>
    </source>
</evidence>
<evidence type="ECO:0000256" key="9">
    <source>
        <dbReference type="ARBA" id="ARBA00022857"/>
    </source>
</evidence>
<evidence type="ECO:0000256" key="10">
    <source>
        <dbReference type="ARBA" id="ARBA00023002"/>
    </source>
</evidence>
<dbReference type="RefSeq" id="XP_022304338.1">
    <property type="nucleotide sequence ID" value="XM_022448630.1"/>
</dbReference>
<comment type="subcellular location">
    <subcellularLocation>
        <location evidence="3">Cytoplasm</location>
    </subcellularLocation>
</comment>
<dbReference type="GO" id="GO:0071949">
    <property type="term" value="F:FAD binding"/>
    <property type="evidence" value="ECO:0007669"/>
    <property type="project" value="TreeGrafter"/>
</dbReference>